<keyword evidence="1" id="KW-0812">Transmembrane</keyword>
<dbReference type="Proteomes" id="UP000193719">
    <property type="component" value="Unassembled WGS sequence"/>
</dbReference>
<keyword evidence="3" id="KW-1185">Reference proteome</keyword>
<dbReference type="EMBL" id="MCFH01000004">
    <property type="protein sequence ID" value="ORX58370.1"/>
    <property type="molecule type" value="Genomic_DNA"/>
</dbReference>
<comment type="caution">
    <text evidence="2">The sequence shown here is derived from an EMBL/GenBank/DDBJ whole genome shotgun (WGS) entry which is preliminary data.</text>
</comment>
<name>A0A1Y1VJU9_9FUNG</name>
<dbReference type="AlphaFoldDB" id="A0A1Y1VJU9"/>
<reference evidence="2 3" key="2">
    <citation type="submission" date="2016-08" db="EMBL/GenBank/DDBJ databases">
        <title>Pervasive Adenine N6-methylation of Active Genes in Fungi.</title>
        <authorList>
            <consortium name="DOE Joint Genome Institute"/>
            <person name="Mondo S.J."/>
            <person name="Dannebaum R.O."/>
            <person name="Kuo R.C."/>
            <person name="Labutti K."/>
            <person name="Haridas S."/>
            <person name="Kuo A."/>
            <person name="Salamov A."/>
            <person name="Ahrendt S.R."/>
            <person name="Lipzen A."/>
            <person name="Sullivan W."/>
            <person name="Andreopoulos W.B."/>
            <person name="Clum A."/>
            <person name="Lindquist E."/>
            <person name="Daum C."/>
            <person name="Ramamoorthy G.K."/>
            <person name="Gryganskyi A."/>
            <person name="Culley D."/>
            <person name="Magnuson J.K."/>
            <person name="James T.Y."/>
            <person name="O'Malley M.A."/>
            <person name="Stajich J.E."/>
            <person name="Spatafora J.W."/>
            <person name="Visel A."/>
            <person name="Grigoriev I.V."/>
        </authorList>
    </citation>
    <scope>NUCLEOTIDE SEQUENCE [LARGE SCALE GENOMIC DNA]</scope>
    <source>
        <strain evidence="3">finn</strain>
    </source>
</reference>
<evidence type="ECO:0000313" key="3">
    <source>
        <dbReference type="Proteomes" id="UP000193719"/>
    </source>
</evidence>
<dbReference type="OrthoDB" id="2146670at2759"/>
<sequence>MSKKCESWIFNSLIHFKNQFFKKKVYTYAIGAFLFFQFATAISDYIVQRISPEATNSNNKNLNDLSKTSMTGALLILSLFLLEKN</sequence>
<keyword evidence="1" id="KW-1133">Transmembrane helix</keyword>
<protein>
    <submittedName>
        <fullName evidence="2">Uncharacterized protein</fullName>
    </submittedName>
</protein>
<feature type="transmembrane region" description="Helical" evidence="1">
    <location>
        <begin position="25"/>
        <end position="45"/>
    </location>
</feature>
<reference evidence="2 3" key="1">
    <citation type="submission" date="2016-08" db="EMBL/GenBank/DDBJ databases">
        <title>Genomes of anaerobic fungi encode conserved fungal cellulosomes for biomass hydrolysis.</title>
        <authorList>
            <consortium name="DOE Joint Genome Institute"/>
            <person name="Haitjema C.H."/>
            <person name="Gilmore S.P."/>
            <person name="Henske J.K."/>
            <person name="Solomon K.V."/>
            <person name="De Groot R."/>
            <person name="Kuo A."/>
            <person name="Mondo S.J."/>
            <person name="Salamov A.A."/>
            <person name="Labutti K."/>
            <person name="Zhao Z."/>
            <person name="Chiniquy J."/>
            <person name="Barry K."/>
            <person name="Brewer H.M."/>
            <person name="Purvine S.O."/>
            <person name="Wright A.T."/>
            <person name="Boxma B."/>
            <person name="Van Alen T."/>
            <person name="Hackstein J.H."/>
            <person name="Baker S.E."/>
            <person name="Grigoriev I.V."/>
            <person name="O'Malley M.A."/>
        </authorList>
    </citation>
    <scope>NUCLEOTIDE SEQUENCE [LARGE SCALE GENOMIC DNA]</scope>
    <source>
        <strain evidence="3">finn</strain>
    </source>
</reference>
<gene>
    <name evidence="2" type="ORF">BCR36DRAFT_580000</name>
</gene>
<proteinExistence type="predicted"/>
<evidence type="ECO:0000256" key="1">
    <source>
        <dbReference type="SAM" id="Phobius"/>
    </source>
</evidence>
<evidence type="ECO:0000313" key="2">
    <source>
        <dbReference type="EMBL" id="ORX58370.1"/>
    </source>
</evidence>
<keyword evidence="1" id="KW-0472">Membrane</keyword>
<organism evidence="2 3">
    <name type="scientific">Piromyces finnis</name>
    <dbReference type="NCBI Taxonomy" id="1754191"/>
    <lineage>
        <taxon>Eukaryota</taxon>
        <taxon>Fungi</taxon>
        <taxon>Fungi incertae sedis</taxon>
        <taxon>Chytridiomycota</taxon>
        <taxon>Chytridiomycota incertae sedis</taxon>
        <taxon>Neocallimastigomycetes</taxon>
        <taxon>Neocallimastigales</taxon>
        <taxon>Neocallimastigaceae</taxon>
        <taxon>Piromyces</taxon>
    </lineage>
</organism>
<accession>A0A1Y1VJU9</accession>